<accession>A0A1F5QBZ7</accession>
<comment type="caution">
    <text evidence="1">The sequence shown here is derived from an EMBL/GenBank/DDBJ whole genome shotgun (WGS) entry which is preliminary data.</text>
</comment>
<dbReference type="EMBL" id="MFFF01000018">
    <property type="protein sequence ID" value="OGE99676.1"/>
    <property type="molecule type" value="Genomic_DNA"/>
</dbReference>
<sequence length="223" mass="25026">MAKYSHWRDGQHEALINILGEDNALALLRGEKAVSFQDVKLLHFDSNGRCIPRNLTNKVCDPNTDFHLVQPKLDYGVRLARIGECLHAGLMISAAEFEDRCQKLLERLGKDELCGNIVKAVHLPICIPQTQVTDYGEALNPFLLGVDCSYPQEFSGRTFNNYREDDLAKKVKIVPGIRHDALVEKLAGGHAVGVYFPNPMQGFSVLAQREQIEVLPPWFWLSG</sequence>
<dbReference type="AlphaFoldDB" id="A0A1F5QBZ7"/>
<organism evidence="1 2">
    <name type="scientific">Candidatus Doudnabacteria bacterium RIFCSPLOWO2_02_FULL_48_13</name>
    <dbReference type="NCBI Taxonomy" id="1817845"/>
    <lineage>
        <taxon>Bacteria</taxon>
        <taxon>Candidatus Doudnaibacteriota</taxon>
    </lineage>
</organism>
<reference evidence="1 2" key="1">
    <citation type="journal article" date="2016" name="Nat. Commun.">
        <title>Thousands of microbial genomes shed light on interconnected biogeochemical processes in an aquifer system.</title>
        <authorList>
            <person name="Anantharaman K."/>
            <person name="Brown C.T."/>
            <person name="Hug L.A."/>
            <person name="Sharon I."/>
            <person name="Castelle C.J."/>
            <person name="Probst A.J."/>
            <person name="Thomas B.C."/>
            <person name="Singh A."/>
            <person name="Wilkins M.J."/>
            <person name="Karaoz U."/>
            <person name="Brodie E.L."/>
            <person name="Williams K.H."/>
            <person name="Hubbard S.S."/>
            <person name="Banfield J.F."/>
        </authorList>
    </citation>
    <scope>NUCLEOTIDE SEQUENCE [LARGE SCALE GENOMIC DNA]</scope>
</reference>
<evidence type="ECO:0000313" key="1">
    <source>
        <dbReference type="EMBL" id="OGE99676.1"/>
    </source>
</evidence>
<proteinExistence type="predicted"/>
<name>A0A1F5QBZ7_9BACT</name>
<gene>
    <name evidence="1" type="ORF">A3J05_00590</name>
</gene>
<protein>
    <submittedName>
        <fullName evidence="1">Uncharacterized protein</fullName>
    </submittedName>
</protein>
<dbReference type="Proteomes" id="UP000177235">
    <property type="component" value="Unassembled WGS sequence"/>
</dbReference>
<evidence type="ECO:0000313" key="2">
    <source>
        <dbReference type="Proteomes" id="UP000177235"/>
    </source>
</evidence>
<feature type="non-terminal residue" evidence="1">
    <location>
        <position position="223"/>
    </location>
</feature>